<organism evidence="1 2">
    <name type="scientific">Sporolactobacillus inulinus</name>
    <dbReference type="NCBI Taxonomy" id="2078"/>
    <lineage>
        <taxon>Bacteria</taxon>
        <taxon>Bacillati</taxon>
        <taxon>Bacillota</taxon>
        <taxon>Bacilli</taxon>
        <taxon>Bacillales</taxon>
        <taxon>Sporolactobacillaceae</taxon>
        <taxon>Sporolactobacillus</taxon>
    </lineage>
</organism>
<dbReference type="Proteomes" id="UP000319716">
    <property type="component" value="Unassembled WGS sequence"/>
</dbReference>
<name>A0A4Y1ZB25_9BACL</name>
<dbReference type="AlphaFoldDB" id="A0A4Y1ZB25"/>
<sequence>MVSFASVCIRFAGCKHFSRSLHPCGSQGGTIKLGKITTWINYQ</sequence>
<comment type="caution">
    <text evidence="1">The sequence shown here is derived from an EMBL/GenBank/DDBJ whole genome shotgun (WGS) entry which is preliminary data.</text>
</comment>
<evidence type="ECO:0000313" key="1">
    <source>
        <dbReference type="EMBL" id="GAY76194.1"/>
    </source>
</evidence>
<reference evidence="1 2" key="1">
    <citation type="submission" date="2017-11" db="EMBL/GenBank/DDBJ databases">
        <title>Draft Genome Sequence of Sporolactobacillus inulinus NBRC 111894 Isolated from Koso, a Japanese Sugar-Vegetable Fermented Beverage.</title>
        <authorList>
            <person name="Chiou T.Y."/>
            <person name="Oshima K."/>
            <person name="Suda W."/>
            <person name="Hattori M."/>
            <person name="Takahashi T."/>
        </authorList>
    </citation>
    <scope>NUCLEOTIDE SEQUENCE [LARGE SCALE GENOMIC DNA]</scope>
    <source>
        <strain evidence="1 2">NBRC111894</strain>
    </source>
</reference>
<protein>
    <submittedName>
        <fullName evidence="1">Uncharacterized protein</fullName>
    </submittedName>
</protein>
<gene>
    <name evidence="1" type="ORF">NBRC111894_1748</name>
</gene>
<dbReference type="EMBL" id="BEXB01000011">
    <property type="protein sequence ID" value="GAY76194.1"/>
    <property type="molecule type" value="Genomic_DNA"/>
</dbReference>
<evidence type="ECO:0000313" key="2">
    <source>
        <dbReference type="Proteomes" id="UP000319716"/>
    </source>
</evidence>
<proteinExistence type="predicted"/>
<accession>A0A4Y1ZB25</accession>